<dbReference type="Gene3D" id="3.30.2320.10">
    <property type="entry name" value="hypothetical protein PF0899 domain"/>
    <property type="match status" value="1"/>
</dbReference>
<dbReference type="AlphaFoldDB" id="C4II33"/>
<evidence type="ECO:0000256" key="2">
    <source>
        <dbReference type="SAM" id="Coils"/>
    </source>
</evidence>
<reference evidence="4 5" key="1">
    <citation type="submission" date="2009-08" db="EMBL/GenBank/DDBJ databases">
        <authorList>
            <person name="Shrivastava S."/>
            <person name="Brinkac L.B."/>
            <person name="Brown J.L."/>
            <person name="Bruce D.B."/>
            <person name="Detter C."/>
            <person name="Green L.D."/>
            <person name="Munk C.A."/>
            <person name="Rogers Y.C."/>
            <person name="Tapia R."/>
            <person name="Sims D.R."/>
            <person name="Smith L.A."/>
            <person name="Smith T.J."/>
            <person name="Sutton G."/>
            <person name="Brettin T."/>
        </authorList>
    </citation>
    <scope>NUCLEOTIDE SEQUENCE [LARGE SCALE GENOMIC DNA]</scope>
    <source>
        <strain evidence="5">E4 str. BoNT E BL5262</strain>
    </source>
</reference>
<dbReference type="InterPro" id="IPR024455">
    <property type="entry name" value="Phage_capsid"/>
</dbReference>
<protein>
    <submittedName>
        <fullName evidence="4">Phage major capsid protein, HK97 family</fullName>
    </submittedName>
</protein>
<dbReference type="Gene3D" id="3.30.2400.10">
    <property type="entry name" value="Major capsid protein gp5"/>
    <property type="match status" value="1"/>
</dbReference>
<organism evidence="4 5">
    <name type="scientific">Clostridium butyricum E4 str. BoNT E BL5262</name>
    <dbReference type="NCBI Taxonomy" id="632245"/>
    <lineage>
        <taxon>Bacteria</taxon>
        <taxon>Bacillati</taxon>
        <taxon>Bacillota</taxon>
        <taxon>Clostridia</taxon>
        <taxon>Eubacteriales</taxon>
        <taxon>Clostridiaceae</taxon>
        <taxon>Clostridium</taxon>
    </lineage>
</organism>
<accession>C4II33</accession>
<evidence type="ECO:0000259" key="3">
    <source>
        <dbReference type="Pfam" id="PF05065"/>
    </source>
</evidence>
<dbReference type="Proteomes" id="UP000003081">
    <property type="component" value="Unassembled WGS sequence"/>
</dbReference>
<dbReference type="NCBIfam" id="TIGR01554">
    <property type="entry name" value="major_cap_HK97"/>
    <property type="match status" value="1"/>
</dbReference>
<dbReference type="eggNOG" id="COG4653">
    <property type="taxonomic scope" value="Bacteria"/>
</dbReference>
<dbReference type="SUPFAM" id="SSF56563">
    <property type="entry name" value="Major capsid protein gp5"/>
    <property type="match status" value="1"/>
</dbReference>
<evidence type="ECO:0000256" key="1">
    <source>
        <dbReference type="ARBA" id="ARBA00004328"/>
    </source>
</evidence>
<dbReference type="HOGENOM" id="CLU_052807_0_0_9"/>
<comment type="caution">
    <text evidence="4">The sequence shown here is derived from an EMBL/GenBank/DDBJ whole genome shotgun (WGS) entry which is preliminary data.</text>
</comment>
<keyword evidence="2" id="KW-0175">Coiled coil</keyword>
<name>C4II33_CLOBU</name>
<evidence type="ECO:0000313" key="4">
    <source>
        <dbReference type="EMBL" id="EEP53623.1"/>
    </source>
</evidence>
<feature type="coiled-coil region" evidence="2">
    <location>
        <begin position="24"/>
        <end position="76"/>
    </location>
</feature>
<feature type="domain" description="Phage capsid-like C-terminal" evidence="3">
    <location>
        <begin position="129"/>
        <end position="398"/>
    </location>
</feature>
<dbReference type="InterPro" id="IPR054612">
    <property type="entry name" value="Phage_capsid-like_C"/>
</dbReference>
<proteinExistence type="predicted"/>
<keyword evidence="5" id="KW-1185">Reference proteome</keyword>
<dbReference type="EMBL" id="ACOM01000005">
    <property type="protein sequence ID" value="EEP53623.1"/>
    <property type="molecule type" value="Genomic_DNA"/>
</dbReference>
<evidence type="ECO:0000313" key="5">
    <source>
        <dbReference type="Proteomes" id="UP000003081"/>
    </source>
</evidence>
<sequence>MKNKKVKKLIAEYRTLPSEEKGFIEKREALVEEMRTIVDNAKAETRALSDDDTKRYNEIKAEIEGIDATLTAIEEQRTIETRTIAKKDREEETRTAEEIANEELRYIFTGQVPETRAASSMNTTTNAEGGFVVNKELSQNIIKEIKDRSDVYKFFNGTSIKGNLRIPKQASSGTAEWVTENPTTDPTATIPTLDIIELGQNRLYRESAITQQMVNVEELDLQGFVKVDIADTMTDAIESAIFNGTGTGQPTGIVNGIKAKNKITVDTRGEITVDDFKKAKAKIKQNIVKNAKWFMNAETFLLVDLIKDGMGRPLLQPNVADGTGYTILGLPVVLTDAMALPTDTGAKCLVVLATPEAYHTNTQKALALYVYNDSAYIRRGLIGYGADIYLDGKVKDDQQVSGIFNKAS</sequence>
<gene>
    <name evidence="4" type="ORF">CLP_2917</name>
</gene>
<dbReference type="RefSeq" id="WP_003414735.1">
    <property type="nucleotide sequence ID" value="NZ_ACOM01000005.1"/>
</dbReference>
<dbReference type="Pfam" id="PF05065">
    <property type="entry name" value="Phage_capsid"/>
    <property type="match status" value="1"/>
</dbReference>
<comment type="subcellular location">
    <subcellularLocation>
        <location evidence="1">Virion</location>
    </subcellularLocation>
</comment>